<feature type="region of interest" description="Disordered" evidence="1">
    <location>
        <begin position="122"/>
        <end position="155"/>
    </location>
</feature>
<organism evidence="2 3">
    <name type="scientific">Ascoidea rubescens DSM 1968</name>
    <dbReference type="NCBI Taxonomy" id="1344418"/>
    <lineage>
        <taxon>Eukaryota</taxon>
        <taxon>Fungi</taxon>
        <taxon>Dikarya</taxon>
        <taxon>Ascomycota</taxon>
        <taxon>Saccharomycotina</taxon>
        <taxon>Saccharomycetes</taxon>
        <taxon>Ascoideaceae</taxon>
        <taxon>Ascoidea</taxon>
    </lineage>
</organism>
<dbReference type="InParanoid" id="A0A1D2VQ32"/>
<gene>
    <name evidence="2" type="ORF">ASCRUDRAFT_83640</name>
</gene>
<sequence>MRFSEIFTNKSQTELNNNDILDENLLSPNNILNNNPDLQEEKETARCNRFIRLKEKILSKFYHNKDQNPFHFIDFKFITKRKKNNITLFDNINNIDNIDNNNNDNINSDTTYYSSDITYINSDTTENNRDDNSGIDNSSINNNDNQSELNTSSSSSLYISDDNSIYRLRESLKPVIHNSESLYRTPINVGNASIIEEAGGADGTDGTDGTERNRRITKNEANAIRLDRLPLIQTYTYDGGLERQDDESF</sequence>
<reference evidence="3" key="1">
    <citation type="submission" date="2016-05" db="EMBL/GenBank/DDBJ databases">
        <title>Comparative genomics of biotechnologically important yeasts.</title>
        <authorList>
            <consortium name="DOE Joint Genome Institute"/>
            <person name="Riley R."/>
            <person name="Haridas S."/>
            <person name="Wolfe K.H."/>
            <person name="Lopes M.R."/>
            <person name="Hittinger C.T."/>
            <person name="Goker M."/>
            <person name="Salamov A."/>
            <person name="Wisecaver J."/>
            <person name="Long T.M."/>
            <person name="Aerts A.L."/>
            <person name="Barry K."/>
            <person name="Choi C."/>
            <person name="Clum A."/>
            <person name="Coughlan A.Y."/>
            <person name="Deshpande S."/>
            <person name="Douglass A.P."/>
            <person name="Hanson S.J."/>
            <person name="Klenk H.-P."/>
            <person name="Labutti K."/>
            <person name="Lapidus A."/>
            <person name="Lindquist E."/>
            <person name="Lipzen A."/>
            <person name="Meier-Kolthoff J.P."/>
            <person name="Ohm R.A."/>
            <person name="Otillar R.P."/>
            <person name="Pangilinan J."/>
            <person name="Peng Y."/>
            <person name="Rokas A."/>
            <person name="Rosa C.A."/>
            <person name="Scheuner C."/>
            <person name="Sibirny A.A."/>
            <person name="Slot J.C."/>
            <person name="Stielow J.B."/>
            <person name="Sun H."/>
            <person name="Kurtzman C.P."/>
            <person name="Blackwell M."/>
            <person name="Grigoriev I.V."/>
            <person name="Jeffries T.W."/>
        </authorList>
    </citation>
    <scope>NUCLEOTIDE SEQUENCE [LARGE SCALE GENOMIC DNA]</scope>
    <source>
        <strain evidence="3">DSM 1968</strain>
    </source>
</reference>
<feature type="compositionally biased region" description="Low complexity" evidence="1">
    <location>
        <begin position="134"/>
        <end position="155"/>
    </location>
</feature>
<dbReference type="RefSeq" id="XP_020050028.1">
    <property type="nucleotide sequence ID" value="XM_020194848.1"/>
</dbReference>
<keyword evidence="3" id="KW-1185">Reference proteome</keyword>
<evidence type="ECO:0000313" key="3">
    <source>
        <dbReference type="Proteomes" id="UP000095038"/>
    </source>
</evidence>
<accession>A0A1D2VQ32</accession>
<dbReference type="Proteomes" id="UP000095038">
    <property type="component" value="Unassembled WGS sequence"/>
</dbReference>
<name>A0A1D2VQ32_9ASCO</name>
<dbReference type="EMBL" id="KV454475">
    <property type="protein sequence ID" value="ODV63721.1"/>
    <property type="molecule type" value="Genomic_DNA"/>
</dbReference>
<protein>
    <submittedName>
        <fullName evidence="2">Uncharacterized protein</fullName>
    </submittedName>
</protein>
<evidence type="ECO:0000256" key="1">
    <source>
        <dbReference type="SAM" id="MobiDB-lite"/>
    </source>
</evidence>
<proteinExistence type="predicted"/>
<dbReference type="GeneID" id="30968484"/>
<evidence type="ECO:0000313" key="2">
    <source>
        <dbReference type="EMBL" id="ODV63721.1"/>
    </source>
</evidence>
<dbReference type="AlphaFoldDB" id="A0A1D2VQ32"/>